<organism evidence="9 10">
    <name type="scientific">Sporomusa malonica</name>
    <dbReference type="NCBI Taxonomy" id="112901"/>
    <lineage>
        <taxon>Bacteria</taxon>
        <taxon>Bacillati</taxon>
        <taxon>Bacillota</taxon>
        <taxon>Negativicutes</taxon>
        <taxon>Selenomonadales</taxon>
        <taxon>Sporomusaceae</taxon>
        <taxon>Sporomusa</taxon>
    </lineage>
</organism>
<evidence type="ECO:0000313" key="10">
    <source>
        <dbReference type="Proteomes" id="UP000192738"/>
    </source>
</evidence>
<feature type="signal peptide" evidence="8">
    <location>
        <begin position="1"/>
        <end position="29"/>
    </location>
</feature>
<dbReference type="GO" id="GO:0009279">
    <property type="term" value="C:cell outer membrane"/>
    <property type="evidence" value="ECO:0007669"/>
    <property type="project" value="UniProtKB-SubCell"/>
</dbReference>
<keyword evidence="4" id="KW-1134">Transmembrane beta strand</keyword>
<keyword evidence="10" id="KW-1185">Reference proteome</keyword>
<dbReference type="PANTHER" id="PTHR30026:SF20">
    <property type="entry name" value="OUTER MEMBRANE PROTEIN TOLC"/>
    <property type="match status" value="1"/>
</dbReference>
<dbReference type="InterPro" id="IPR003423">
    <property type="entry name" value="OMP_efflux"/>
</dbReference>
<name>A0A1W2C5S0_9FIRM</name>
<gene>
    <name evidence="9" type="ORF">SAMN04488500_109170</name>
</gene>
<accession>A0A1W2C5S0</accession>
<dbReference type="Proteomes" id="UP000192738">
    <property type="component" value="Unassembled WGS sequence"/>
</dbReference>
<keyword evidence="6" id="KW-0472">Membrane</keyword>
<evidence type="ECO:0000256" key="2">
    <source>
        <dbReference type="ARBA" id="ARBA00007613"/>
    </source>
</evidence>
<dbReference type="OrthoDB" id="1680428at2"/>
<dbReference type="RefSeq" id="WP_084576065.1">
    <property type="nucleotide sequence ID" value="NZ_CP155572.1"/>
</dbReference>
<keyword evidence="5" id="KW-0812">Transmembrane</keyword>
<proteinExistence type="inferred from homology"/>
<evidence type="ECO:0000256" key="3">
    <source>
        <dbReference type="ARBA" id="ARBA00022448"/>
    </source>
</evidence>
<evidence type="ECO:0000256" key="7">
    <source>
        <dbReference type="ARBA" id="ARBA00023237"/>
    </source>
</evidence>
<dbReference type="PANTHER" id="PTHR30026">
    <property type="entry name" value="OUTER MEMBRANE PROTEIN TOLC"/>
    <property type="match status" value="1"/>
</dbReference>
<evidence type="ECO:0000256" key="5">
    <source>
        <dbReference type="ARBA" id="ARBA00022692"/>
    </source>
</evidence>
<feature type="chain" id="PRO_5013297740" evidence="8">
    <location>
        <begin position="30"/>
        <end position="447"/>
    </location>
</feature>
<protein>
    <submittedName>
        <fullName evidence="9">Outer membrane protein TolC</fullName>
    </submittedName>
</protein>
<comment type="similarity">
    <text evidence="2">Belongs to the outer membrane factor (OMF) (TC 1.B.17) family.</text>
</comment>
<evidence type="ECO:0000256" key="6">
    <source>
        <dbReference type="ARBA" id="ARBA00023136"/>
    </source>
</evidence>
<dbReference type="EMBL" id="FWXI01000009">
    <property type="protein sequence ID" value="SMC80605.1"/>
    <property type="molecule type" value="Genomic_DNA"/>
</dbReference>
<keyword evidence="8" id="KW-0732">Signal</keyword>
<evidence type="ECO:0000313" key="9">
    <source>
        <dbReference type="EMBL" id="SMC80605.1"/>
    </source>
</evidence>
<evidence type="ECO:0000256" key="8">
    <source>
        <dbReference type="SAM" id="SignalP"/>
    </source>
</evidence>
<dbReference type="Pfam" id="PF02321">
    <property type="entry name" value="OEP"/>
    <property type="match status" value="2"/>
</dbReference>
<dbReference type="InterPro" id="IPR051906">
    <property type="entry name" value="TolC-like"/>
</dbReference>
<dbReference type="Gene3D" id="1.20.1600.10">
    <property type="entry name" value="Outer membrane efflux proteins (OEP)"/>
    <property type="match status" value="1"/>
</dbReference>
<keyword evidence="3" id="KW-0813">Transport</keyword>
<dbReference type="GO" id="GO:0015562">
    <property type="term" value="F:efflux transmembrane transporter activity"/>
    <property type="evidence" value="ECO:0007669"/>
    <property type="project" value="InterPro"/>
</dbReference>
<sequence length="447" mass="49653">MSSTPKTGILRAIIMCSIMLATNLSPVLAEEQPMTLQEIVNHAMKNNPSVIETEKKWEEKSSRIPAVTAQPNLKVGIMKDDIPTTSLNPGQGMMTEFSISQEIMNPSKLKAMGKMAENEAYMTKAAWSEKQVEIYTQAKQAYYDYLYSKQALIIGKESQQLMGQLAKLAQVNYSTGMVPLQDTLKAQTEFSQMTIDLLNMASMEAVAKARINNLMGRSTETSFEVKEEFTAPPPNFDMAGLIKTANEGKPSVAGMQYQVDMAKSGVELAKKQQLPDFEVNLGYKKNKESMIESQVDPMDPMKTTLMLGERKSTWKIEVMAMFPIWQGKNKAEIKAAQASLEASQAALQNMKNMTELDVQMTLTDAQATWRQIELYKNTLIPQAEQTYQAAVVGYTHGKVDLMTVLESVNTLRNAKLGLYKAKTDYEKAAANLEKTIGKPLFTSGAQP</sequence>
<comment type="subcellular location">
    <subcellularLocation>
        <location evidence="1">Cell outer membrane</location>
    </subcellularLocation>
</comment>
<dbReference type="STRING" id="112901.SAMN04488500_109170"/>
<dbReference type="SUPFAM" id="SSF56954">
    <property type="entry name" value="Outer membrane efflux proteins (OEP)"/>
    <property type="match status" value="1"/>
</dbReference>
<evidence type="ECO:0000256" key="4">
    <source>
        <dbReference type="ARBA" id="ARBA00022452"/>
    </source>
</evidence>
<evidence type="ECO:0000256" key="1">
    <source>
        <dbReference type="ARBA" id="ARBA00004442"/>
    </source>
</evidence>
<reference evidence="9 10" key="1">
    <citation type="submission" date="2017-04" db="EMBL/GenBank/DDBJ databases">
        <authorList>
            <person name="Afonso C.L."/>
            <person name="Miller P.J."/>
            <person name="Scott M.A."/>
            <person name="Spackman E."/>
            <person name="Goraichik I."/>
            <person name="Dimitrov K.M."/>
            <person name="Suarez D.L."/>
            <person name="Swayne D.E."/>
        </authorList>
    </citation>
    <scope>NUCLEOTIDE SEQUENCE [LARGE SCALE GENOMIC DNA]</scope>
    <source>
        <strain evidence="9 10">DSM 5090</strain>
    </source>
</reference>
<dbReference type="AlphaFoldDB" id="A0A1W2C5S0"/>
<keyword evidence="7" id="KW-0998">Cell outer membrane</keyword>
<dbReference type="GO" id="GO:1990281">
    <property type="term" value="C:efflux pump complex"/>
    <property type="evidence" value="ECO:0007669"/>
    <property type="project" value="TreeGrafter"/>
</dbReference>
<dbReference type="GO" id="GO:0015288">
    <property type="term" value="F:porin activity"/>
    <property type="evidence" value="ECO:0007669"/>
    <property type="project" value="TreeGrafter"/>
</dbReference>